<feature type="domain" description="Phosducin" evidence="3">
    <location>
        <begin position="61"/>
        <end position="205"/>
    </location>
</feature>
<feature type="compositionally biased region" description="Basic and acidic residues" evidence="2">
    <location>
        <begin position="614"/>
        <end position="629"/>
    </location>
</feature>
<dbReference type="EMBL" id="JAANQT010000082">
    <property type="protein sequence ID" value="KAG1314849.1"/>
    <property type="molecule type" value="Genomic_DNA"/>
</dbReference>
<dbReference type="InterPro" id="IPR015908">
    <property type="entry name" value="Allantoicase_dom"/>
</dbReference>
<dbReference type="SUPFAM" id="SSF49785">
    <property type="entry name" value="Galactose-binding domain-like"/>
    <property type="match status" value="2"/>
</dbReference>
<evidence type="ECO:0000259" key="3">
    <source>
        <dbReference type="Pfam" id="PF02114"/>
    </source>
</evidence>
<dbReference type="GO" id="GO:0006457">
    <property type="term" value="P:protein folding"/>
    <property type="evidence" value="ECO:0007669"/>
    <property type="project" value="TreeGrafter"/>
</dbReference>
<evidence type="ECO:0000313" key="6">
    <source>
        <dbReference type="Proteomes" id="UP000716291"/>
    </source>
</evidence>
<protein>
    <recommendedName>
        <fullName evidence="7">Allantoicase</fullName>
    </recommendedName>
</protein>
<proteinExistence type="inferred from homology"/>
<dbReference type="AlphaFoldDB" id="A0A9P6XIU7"/>
<dbReference type="PANTHER" id="PTHR45809">
    <property type="entry name" value="VIRAL IAP-ASSOCIATED FACTOR HOMOLOG"/>
    <property type="match status" value="1"/>
</dbReference>
<dbReference type="GO" id="GO:0005737">
    <property type="term" value="C:cytoplasm"/>
    <property type="evidence" value="ECO:0007669"/>
    <property type="project" value="TreeGrafter"/>
</dbReference>
<comment type="caution">
    <text evidence="5">The sequence shown here is derived from an EMBL/GenBank/DDBJ whole genome shotgun (WGS) entry which is preliminary data.</text>
</comment>
<dbReference type="Pfam" id="PF02114">
    <property type="entry name" value="Phosducin"/>
    <property type="match status" value="1"/>
</dbReference>
<feature type="region of interest" description="Disordered" evidence="2">
    <location>
        <begin position="559"/>
        <end position="591"/>
    </location>
</feature>
<dbReference type="SUPFAM" id="SSF52833">
    <property type="entry name" value="Thioredoxin-like"/>
    <property type="match status" value="1"/>
</dbReference>
<dbReference type="Pfam" id="PF03561">
    <property type="entry name" value="Allantoicase"/>
    <property type="match status" value="2"/>
</dbReference>
<feature type="compositionally biased region" description="Basic and acidic residues" evidence="2">
    <location>
        <begin position="570"/>
        <end position="588"/>
    </location>
</feature>
<feature type="region of interest" description="Disordered" evidence="2">
    <location>
        <begin position="609"/>
        <end position="639"/>
    </location>
</feature>
<dbReference type="InterPro" id="IPR024253">
    <property type="entry name" value="Phosducin_thioredoxin-like_dom"/>
</dbReference>
<sequence length="639" mass="72239">MDDPNADTEWNDILRAKGILPPKDEKRDDEIEDEFVDMVRAKEAELNSLDNKDLDELDELEDLEDDRILNEYRHKRMMEMQAQAAKEKYGEVIEISKPDFVREVTDASKECFVVVHLYKEYIPACKLMNRCLAELALQFKSTKFIKIVSDQCIPNFPDHNVPTLLVYGEGDLKANLAGAIQFGGMKMTSKSLRAVLAQYGAVPAEKSLEQGDDEKPKRSVYQSKATAALSSDEESDGDDREPMGNKLSNYSRLDNKELQGSRLDVYAELTSVKRGTRIEYVSDEFFGKAENLIRDEGVNLKDNLLQGCTGTITGFDIDTTGYMDDSPSKVVVEGYVESQKEKGKWIILLPHVTIEMNSHNFFKTHHDQHICSRLKLTSVPGGGIARFRCYGQVVPIWKSLDQQYNLASANLGAQIVRWTDVDYSNKPNILLDNGTSQSDGWLTPRSRMKPRNDFVIIQLATTGIIEAVVIDTTSFDGNCPNSLLIEGCQCQEVDPYRDPGTEWFNLIEKTTCFPNNQIVYSIAFGLPVSHIRLTLFPDGGIQQIQVLGVPYEHQASTTIINEEREEEQGREEKEQEKGVDDQTTKETDDLLFSAQDIVPIKTRKRKTIEVVSKTPKESLKTQDDMDNKPSKRITRNTSN</sequence>
<feature type="domain" description="Allantoicase" evidence="4">
    <location>
        <begin position="412"/>
        <end position="549"/>
    </location>
</feature>
<accession>A0A9P6XIU7</accession>
<reference evidence="5" key="1">
    <citation type="journal article" date="2020" name="Microb. Genom.">
        <title>Genetic diversity of clinical and environmental Mucorales isolates obtained from an investigation of mucormycosis cases among solid organ transplant recipients.</title>
        <authorList>
            <person name="Nguyen M.H."/>
            <person name="Kaul D."/>
            <person name="Muto C."/>
            <person name="Cheng S.J."/>
            <person name="Richter R.A."/>
            <person name="Bruno V.M."/>
            <person name="Liu G."/>
            <person name="Beyhan S."/>
            <person name="Sundermann A.J."/>
            <person name="Mounaud S."/>
            <person name="Pasculle A.W."/>
            <person name="Nierman W.C."/>
            <person name="Driscoll E."/>
            <person name="Cumbie R."/>
            <person name="Clancy C.J."/>
            <person name="Dupont C.L."/>
        </authorList>
    </citation>
    <scope>NUCLEOTIDE SEQUENCE</scope>
    <source>
        <strain evidence="5">GL11</strain>
    </source>
</reference>
<dbReference type="InterPro" id="IPR036249">
    <property type="entry name" value="Thioredoxin-like_sf"/>
</dbReference>
<evidence type="ECO:0000256" key="1">
    <source>
        <dbReference type="ARBA" id="ARBA00009686"/>
    </source>
</evidence>
<evidence type="ECO:0000259" key="4">
    <source>
        <dbReference type="Pfam" id="PF03561"/>
    </source>
</evidence>
<gene>
    <name evidence="5" type="ORF">G6F64_001135</name>
</gene>
<dbReference type="PANTHER" id="PTHR45809:SF3">
    <property type="entry name" value="VIRAL IAP-ASSOCIATED FACTOR HOMOLOG"/>
    <property type="match status" value="1"/>
</dbReference>
<name>A0A9P6XIU7_RHIOR</name>
<dbReference type="GO" id="GO:0000256">
    <property type="term" value="P:allantoin catabolic process"/>
    <property type="evidence" value="ECO:0007669"/>
    <property type="project" value="InterPro"/>
</dbReference>
<dbReference type="Gene3D" id="3.40.30.10">
    <property type="entry name" value="Glutaredoxin"/>
    <property type="match status" value="1"/>
</dbReference>
<keyword evidence="6" id="KW-1185">Reference proteome</keyword>
<dbReference type="Gene3D" id="2.60.120.260">
    <property type="entry name" value="Galactose-binding domain-like"/>
    <property type="match status" value="2"/>
</dbReference>
<dbReference type="InterPro" id="IPR051498">
    <property type="entry name" value="Phosducin-like_chap/apop_reg"/>
</dbReference>
<dbReference type="GO" id="GO:0004037">
    <property type="term" value="F:allantoicase activity"/>
    <property type="evidence" value="ECO:0007669"/>
    <property type="project" value="InterPro"/>
</dbReference>
<feature type="domain" description="Allantoicase" evidence="4">
    <location>
        <begin position="307"/>
        <end position="393"/>
    </location>
</feature>
<organism evidence="5 6">
    <name type="scientific">Rhizopus oryzae</name>
    <name type="common">Mucormycosis agent</name>
    <name type="synonym">Rhizopus arrhizus var. delemar</name>
    <dbReference type="NCBI Taxonomy" id="64495"/>
    <lineage>
        <taxon>Eukaryota</taxon>
        <taxon>Fungi</taxon>
        <taxon>Fungi incertae sedis</taxon>
        <taxon>Mucoromycota</taxon>
        <taxon>Mucoromycotina</taxon>
        <taxon>Mucoromycetes</taxon>
        <taxon>Mucorales</taxon>
        <taxon>Mucorineae</taxon>
        <taxon>Rhizopodaceae</taxon>
        <taxon>Rhizopus</taxon>
    </lineage>
</organism>
<evidence type="ECO:0000256" key="2">
    <source>
        <dbReference type="SAM" id="MobiDB-lite"/>
    </source>
</evidence>
<dbReference type="InterPro" id="IPR008979">
    <property type="entry name" value="Galactose-bd-like_sf"/>
</dbReference>
<feature type="compositionally biased region" description="Polar residues" evidence="2">
    <location>
        <begin position="220"/>
        <end position="229"/>
    </location>
</feature>
<dbReference type="CDD" id="cd02988">
    <property type="entry name" value="Phd_like_VIAF"/>
    <property type="match status" value="1"/>
</dbReference>
<dbReference type="OrthoDB" id="45518at2759"/>
<evidence type="ECO:0000313" key="5">
    <source>
        <dbReference type="EMBL" id="KAG1314849.1"/>
    </source>
</evidence>
<comment type="similarity">
    <text evidence="1">Belongs to the phosducin family.</text>
</comment>
<feature type="compositionally biased region" description="Basic and acidic residues" evidence="2">
    <location>
        <begin position="207"/>
        <end position="217"/>
    </location>
</feature>
<dbReference type="Proteomes" id="UP000716291">
    <property type="component" value="Unassembled WGS sequence"/>
</dbReference>
<evidence type="ECO:0008006" key="7">
    <source>
        <dbReference type="Google" id="ProtNLM"/>
    </source>
</evidence>
<feature type="compositionally biased region" description="Basic residues" evidence="2">
    <location>
        <begin position="630"/>
        <end position="639"/>
    </location>
</feature>
<feature type="region of interest" description="Disordered" evidence="2">
    <location>
        <begin position="207"/>
        <end position="251"/>
    </location>
</feature>